<organism evidence="4 5">
    <name type="scientific">Novipirellula caenicola</name>
    <dbReference type="NCBI Taxonomy" id="1536901"/>
    <lineage>
        <taxon>Bacteria</taxon>
        <taxon>Pseudomonadati</taxon>
        <taxon>Planctomycetota</taxon>
        <taxon>Planctomycetia</taxon>
        <taxon>Pirellulales</taxon>
        <taxon>Pirellulaceae</taxon>
        <taxon>Novipirellula</taxon>
    </lineage>
</organism>
<dbReference type="SUPFAM" id="SSF53649">
    <property type="entry name" value="Alkaline phosphatase-like"/>
    <property type="match status" value="1"/>
</dbReference>
<proteinExistence type="inferred from homology"/>
<protein>
    <submittedName>
        <fullName evidence="4">N-acetylgalactosamine-6-O-sulfatase</fullName>
    </submittedName>
</protein>
<dbReference type="Gene3D" id="3.40.720.10">
    <property type="entry name" value="Alkaline Phosphatase, subunit A"/>
    <property type="match status" value="1"/>
</dbReference>
<comment type="caution">
    <text evidence="4">The sequence shown here is derived from an EMBL/GenBank/DDBJ whole genome shotgun (WGS) entry which is preliminary data.</text>
</comment>
<gene>
    <name evidence="4" type="ORF">Rcae01_03387</name>
</gene>
<accession>A0ABP9VRZ4</accession>
<keyword evidence="2" id="KW-0732">Signal</keyword>
<dbReference type="PANTHER" id="PTHR42693">
    <property type="entry name" value="ARYLSULFATASE FAMILY MEMBER"/>
    <property type="match status" value="1"/>
</dbReference>
<evidence type="ECO:0000313" key="5">
    <source>
        <dbReference type="Proteomes" id="UP001416858"/>
    </source>
</evidence>
<reference evidence="4 5" key="1">
    <citation type="submission" date="2024-02" db="EMBL/GenBank/DDBJ databases">
        <title>Rhodopirellula caenicola NBRC 110016.</title>
        <authorList>
            <person name="Ichikawa N."/>
            <person name="Katano-Makiyama Y."/>
            <person name="Hidaka K."/>
        </authorList>
    </citation>
    <scope>NUCLEOTIDE SEQUENCE [LARGE SCALE GENOMIC DNA]</scope>
    <source>
        <strain evidence="4 5">NBRC 110016</strain>
    </source>
</reference>
<evidence type="ECO:0000259" key="3">
    <source>
        <dbReference type="Pfam" id="PF00884"/>
    </source>
</evidence>
<dbReference type="Gene3D" id="3.30.1120.10">
    <property type="match status" value="1"/>
</dbReference>
<dbReference type="PANTHER" id="PTHR42693:SF33">
    <property type="entry name" value="ARYLSULFATASE"/>
    <property type="match status" value="1"/>
</dbReference>
<feature type="domain" description="Sulfatase N-terminal" evidence="3">
    <location>
        <begin position="27"/>
        <end position="352"/>
    </location>
</feature>
<keyword evidence="5" id="KW-1185">Reference proteome</keyword>
<feature type="signal peptide" evidence="2">
    <location>
        <begin position="1"/>
        <end position="23"/>
    </location>
</feature>
<dbReference type="Pfam" id="PF00884">
    <property type="entry name" value="Sulfatase"/>
    <property type="match status" value="1"/>
</dbReference>
<feature type="chain" id="PRO_5045275276" evidence="2">
    <location>
        <begin position="24"/>
        <end position="472"/>
    </location>
</feature>
<sequence length="472" mass="52749">MKKRLLILVLALVWAQFLQTSVAAERPNIILVFIDDMGWGDFSCFGNEDAATPNIDRLAAEGVRFEQFYVNSPICSPSRVAISTGQYPQRWRITSYLNNRKSNEERGVAQWLDPKAPMLARSLQQAGYATGHFGKWHMGGQRDVNDAPSITEYGFDESLTNFEGMGPKLLPLILKPGQEKPGRIWEDAENLGDGYRWMLRSEITSGFVDAAIPFIDKAAAAKQPFYINLWPDDVHGPYWPPVETWGDGSLRRLYLSVLEAMDTQLGRLFDRIRNDAALRDNTLILVCSDNGPAPGAGEAGPFRGFKTHLYEGGVRSPLVVWGPSIVRRQGHVDRESVFSAIDLAPTLLTLTDTPFPDGVQFDGEPLVATLRGEGGSRQAPIFFRRPPDRDSFYGIEDLPDLAVRSGRWKLLCEYDGSNVELYDLNHDRAESTNVASNHPEIAVNLKTKLLAWHNSIPADNGATYRKKQAKRK</sequence>
<evidence type="ECO:0000313" key="4">
    <source>
        <dbReference type="EMBL" id="GAA5507929.1"/>
    </source>
</evidence>
<dbReference type="InterPro" id="IPR050738">
    <property type="entry name" value="Sulfatase"/>
</dbReference>
<dbReference type="RefSeq" id="WP_345684767.1">
    <property type="nucleotide sequence ID" value="NZ_BAABRO010000007.1"/>
</dbReference>
<dbReference type="InterPro" id="IPR017850">
    <property type="entry name" value="Alkaline_phosphatase_core_sf"/>
</dbReference>
<comment type="similarity">
    <text evidence="1">Belongs to the sulfatase family.</text>
</comment>
<evidence type="ECO:0000256" key="2">
    <source>
        <dbReference type="SAM" id="SignalP"/>
    </source>
</evidence>
<dbReference type="InterPro" id="IPR000917">
    <property type="entry name" value="Sulfatase_N"/>
</dbReference>
<evidence type="ECO:0000256" key="1">
    <source>
        <dbReference type="ARBA" id="ARBA00008779"/>
    </source>
</evidence>
<dbReference type="Proteomes" id="UP001416858">
    <property type="component" value="Unassembled WGS sequence"/>
</dbReference>
<dbReference type="EMBL" id="BAABRO010000007">
    <property type="protein sequence ID" value="GAA5507929.1"/>
    <property type="molecule type" value="Genomic_DNA"/>
</dbReference>
<name>A0ABP9VRZ4_9BACT</name>